<dbReference type="EMBL" id="CP002453">
    <property type="protein sequence ID" value="ADV47879.1"/>
    <property type="molecule type" value="Genomic_DNA"/>
</dbReference>
<dbReference type="RefSeq" id="WP_013549374.1">
    <property type="nucleotide sequence ID" value="NC_014934.1"/>
</dbReference>
<evidence type="ECO:0000313" key="2">
    <source>
        <dbReference type="EMBL" id="ADV47879.1"/>
    </source>
</evidence>
<keyword evidence="1" id="KW-0472">Membrane</keyword>
<keyword evidence="3" id="KW-1185">Reference proteome</keyword>
<feature type="transmembrane region" description="Helical" evidence="1">
    <location>
        <begin position="12"/>
        <end position="34"/>
    </location>
</feature>
<gene>
    <name evidence="2" type="ordered locus">Celal_0540</name>
</gene>
<name>E6XBP4_CELAD</name>
<accession>E6XBP4</accession>
<keyword evidence="1" id="KW-1133">Transmembrane helix</keyword>
<proteinExistence type="predicted"/>
<evidence type="ECO:0000256" key="1">
    <source>
        <dbReference type="SAM" id="Phobius"/>
    </source>
</evidence>
<protein>
    <submittedName>
        <fullName evidence="2">Protein-export membrane protein</fullName>
    </submittedName>
</protein>
<evidence type="ECO:0000313" key="3">
    <source>
        <dbReference type="Proteomes" id="UP000008634"/>
    </source>
</evidence>
<keyword evidence="1" id="KW-0812">Transmembrane</keyword>
<reference evidence="2 3" key="1">
    <citation type="journal article" date="2010" name="Stand. Genomic Sci.">
        <title>Complete genome sequence of Cellulophaga algicola type strain (IC166).</title>
        <authorList>
            <person name="Abt B."/>
            <person name="Lu M."/>
            <person name="Misra M."/>
            <person name="Han C."/>
            <person name="Nolan M."/>
            <person name="Lucas S."/>
            <person name="Hammon N."/>
            <person name="Deshpande S."/>
            <person name="Cheng J.F."/>
            <person name="Tapia R."/>
            <person name="Goodwin L."/>
            <person name="Pitluck S."/>
            <person name="Liolios K."/>
            <person name="Pagani I."/>
            <person name="Ivanova N."/>
            <person name="Mavromatis K."/>
            <person name="Ovchinikova G."/>
            <person name="Pati A."/>
            <person name="Chen A."/>
            <person name="Palaniappan K."/>
            <person name="Land M."/>
            <person name="Hauser L."/>
            <person name="Chang Y.J."/>
            <person name="Jeffries C.D."/>
            <person name="Detter J.C."/>
            <person name="Brambilla E."/>
            <person name="Rohde M."/>
            <person name="Tindall B.J."/>
            <person name="Goker M."/>
            <person name="Woyke T."/>
            <person name="Bristow J."/>
            <person name="Eisen J.A."/>
            <person name="Markowitz V."/>
            <person name="Hugenholtz P."/>
            <person name="Kyrpides N.C."/>
            <person name="Klenk H.P."/>
            <person name="Lapidus A."/>
        </authorList>
    </citation>
    <scope>NUCLEOTIDE SEQUENCE [LARGE SCALE GENOMIC DNA]</scope>
    <source>
        <strain evidence="3">DSM 14237 / IC166 / ACAM 630</strain>
    </source>
</reference>
<dbReference type="KEGG" id="cao:Celal_0540"/>
<sequence>MMSYFTHKLNRIAVRITLYSFSLETVLFLVVLAVETITVVAIIPVLIAALLNLIILIVSILNTLVNYKDFEENISTLLMVLINIAIGLLYQNLIN</sequence>
<feature type="transmembrane region" description="Helical" evidence="1">
    <location>
        <begin position="40"/>
        <end position="65"/>
    </location>
</feature>
<dbReference type="AlphaFoldDB" id="E6XBP4"/>
<organism evidence="2 3">
    <name type="scientific">Cellulophaga algicola (strain DSM 14237 / IC166 / ACAM 630)</name>
    <dbReference type="NCBI Taxonomy" id="688270"/>
    <lineage>
        <taxon>Bacteria</taxon>
        <taxon>Pseudomonadati</taxon>
        <taxon>Bacteroidota</taxon>
        <taxon>Flavobacteriia</taxon>
        <taxon>Flavobacteriales</taxon>
        <taxon>Flavobacteriaceae</taxon>
        <taxon>Cellulophaga</taxon>
    </lineage>
</organism>
<dbReference type="STRING" id="688270.Celal_0540"/>
<dbReference type="HOGENOM" id="CLU_2367720_0_0_10"/>
<feature type="transmembrane region" description="Helical" evidence="1">
    <location>
        <begin position="77"/>
        <end position="94"/>
    </location>
</feature>
<dbReference type="Proteomes" id="UP000008634">
    <property type="component" value="Chromosome"/>
</dbReference>